<evidence type="ECO:0000256" key="2">
    <source>
        <dbReference type="ARBA" id="ARBA00022729"/>
    </source>
</evidence>
<accession>A0A4R2JQB8</accession>
<feature type="chain" id="PRO_5020272223" evidence="7">
    <location>
        <begin position="21"/>
        <end position="177"/>
    </location>
</feature>
<proteinExistence type="predicted"/>
<evidence type="ECO:0000256" key="6">
    <source>
        <dbReference type="SAM" id="MobiDB-lite"/>
    </source>
</evidence>
<keyword evidence="2 7" id="KW-0732">Signal</keyword>
<keyword evidence="3" id="KW-0472">Membrane</keyword>
<keyword evidence="1" id="KW-1003">Cell membrane</keyword>
<evidence type="ECO:0000313" key="9">
    <source>
        <dbReference type="Proteomes" id="UP000295680"/>
    </source>
</evidence>
<feature type="region of interest" description="Disordered" evidence="6">
    <location>
        <begin position="24"/>
        <end position="44"/>
    </location>
</feature>
<dbReference type="Proteomes" id="UP000295680">
    <property type="component" value="Unassembled WGS sequence"/>
</dbReference>
<keyword evidence="4" id="KW-0564">Palmitate</keyword>
<evidence type="ECO:0000256" key="3">
    <source>
        <dbReference type="ARBA" id="ARBA00023136"/>
    </source>
</evidence>
<evidence type="ECO:0000313" key="8">
    <source>
        <dbReference type="EMBL" id="TCO62413.1"/>
    </source>
</evidence>
<evidence type="ECO:0000256" key="5">
    <source>
        <dbReference type="ARBA" id="ARBA00023288"/>
    </source>
</evidence>
<dbReference type="EMBL" id="SLWS01000002">
    <property type="protein sequence ID" value="TCO62413.1"/>
    <property type="molecule type" value="Genomic_DNA"/>
</dbReference>
<protein>
    <submittedName>
        <fullName evidence="8">LppP/LprE lipoprotein</fullName>
    </submittedName>
</protein>
<gene>
    <name evidence="8" type="ORF">EV192_102551</name>
</gene>
<organism evidence="8 9">
    <name type="scientific">Actinocrispum wychmicini</name>
    <dbReference type="NCBI Taxonomy" id="1213861"/>
    <lineage>
        <taxon>Bacteria</taxon>
        <taxon>Bacillati</taxon>
        <taxon>Actinomycetota</taxon>
        <taxon>Actinomycetes</taxon>
        <taxon>Pseudonocardiales</taxon>
        <taxon>Pseudonocardiaceae</taxon>
        <taxon>Actinocrispum</taxon>
    </lineage>
</organism>
<keyword evidence="9" id="KW-1185">Reference proteome</keyword>
<dbReference type="InterPro" id="IPR025971">
    <property type="entry name" value="LppP/LprE"/>
</dbReference>
<feature type="compositionally biased region" description="Pro residues" evidence="6">
    <location>
        <begin position="28"/>
        <end position="39"/>
    </location>
</feature>
<reference evidence="8 9" key="1">
    <citation type="submission" date="2019-03" db="EMBL/GenBank/DDBJ databases">
        <title>Genomic Encyclopedia of Type Strains, Phase IV (KMG-IV): sequencing the most valuable type-strain genomes for metagenomic binning, comparative biology and taxonomic classification.</title>
        <authorList>
            <person name="Goeker M."/>
        </authorList>
    </citation>
    <scope>NUCLEOTIDE SEQUENCE [LARGE SCALE GENOMIC DNA]</scope>
    <source>
        <strain evidence="8 9">DSM 45934</strain>
    </source>
</reference>
<sequence length="177" mass="18694">MVAMCCLALSACATTGGVEIAGPAAQVTPPPSTQPPPSNVTPSVDPVAVLRTDPKVSDKIKTLLTPCVGDRYPVDARYADVTGDGSPELIATIASCDTKLPGSDYRDNLAIYVYDLKPTPPAQLLAVEQPSADIYVEDSALTVVYVRWQARDKSCCPSGVTTVPYRWTGAALEPVKK</sequence>
<keyword evidence="5 8" id="KW-0449">Lipoprotein</keyword>
<evidence type="ECO:0000256" key="7">
    <source>
        <dbReference type="SAM" id="SignalP"/>
    </source>
</evidence>
<feature type="signal peptide" evidence="7">
    <location>
        <begin position="1"/>
        <end position="20"/>
    </location>
</feature>
<evidence type="ECO:0000256" key="1">
    <source>
        <dbReference type="ARBA" id="ARBA00022475"/>
    </source>
</evidence>
<comment type="caution">
    <text evidence="8">The sequence shown here is derived from an EMBL/GenBank/DDBJ whole genome shotgun (WGS) entry which is preliminary data.</text>
</comment>
<name>A0A4R2JQB8_9PSEU</name>
<dbReference type="Pfam" id="PF14041">
    <property type="entry name" value="Lipoprotein_21"/>
    <property type="match status" value="1"/>
</dbReference>
<evidence type="ECO:0000256" key="4">
    <source>
        <dbReference type="ARBA" id="ARBA00023139"/>
    </source>
</evidence>
<dbReference type="AlphaFoldDB" id="A0A4R2JQB8"/>